<sequence>MCKGTATSSPGKLSWYLKAPMRALCRARDLYVKSLTGCVGRVERGPIRGMPAGMVSAMPRSQSHGFYRQQGGGTEDDIRELIRLADKARQAQSKDGVVPRSQSVATLRIDEDRPCEFDGLDMVPRSKSCAVVNKKSKVGVIA</sequence>
<dbReference type="Proteomes" id="UP000797356">
    <property type="component" value="Chromosome 5"/>
</dbReference>
<dbReference type="EMBL" id="CM017876">
    <property type="protein sequence ID" value="KAG1341814.1"/>
    <property type="molecule type" value="Genomic_DNA"/>
</dbReference>
<keyword evidence="3" id="KW-1185">Reference proteome</keyword>
<dbReference type="OrthoDB" id="694638at2759"/>
<reference evidence="1" key="2">
    <citation type="submission" date="2019-07" db="EMBL/GenBank/DDBJ databases">
        <authorList>
            <person name="Yang Y."/>
            <person name="Bocs S."/>
            <person name="Baudouin L."/>
        </authorList>
    </citation>
    <scope>NUCLEOTIDE SEQUENCE</scope>
    <source>
        <tissue evidence="1">Spear leaf of Hainan Tall coconut</tissue>
    </source>
</reference>
<dbReference type="AlphaFoldDB" id="A0A8K0I886"/>
<comment type="caution">
    <text evidence="1">The sequence shown here is derived from an EMBL/GenBank/DDBJ whole genome shotgun (WGS) entry which is preliminary data.</text>
</comment>
<dbReference type="EMBL" id="CM017876">
    <property type="protein sequence ID" value="KAG1341816.1"/>
    <property type="molecule type" value="Genomic_DNA"/>
</dbReference>
<proteinExistence type="predicted"/>
<evidence type="ECO:0000313" key="1">
    <source>
        <dbReference type="EMBL" id="KAG1341814.1"/>
    </source>
</evidence>
<organism evidence="1 3">
    <name type="scientific">Cocos nucifera</name>
    <name type="common">Coconut palm</name>
    <dbReference type="NCBI Taxonomy" id="13894"/>
    <lineage>
        <taxon>Eukaryota</taxon>
        <taxon>Viridiplantae</taxon>
        <taxon>Streptophyta</taxon>
        <taxon>Embryophyta</taxon>
        <taxon>Tracheophyta</taxon>
        <taxon>Spermatophyta</taxon>
        <taxon>Magnoliopsida</taxon>
        <taxon>Liliopsida</taxon>
        <taxon>Arecaceae</taxon>
        <taxon>Arecoideae</taxon>
        <taxon>Cocoseae</taxon>
        <taxon>Attaleinae</taxon>
        <taxon>Cocos</taxon>
    </lineage>
</organism>
<evidence type="ECO:0000313" key="3">
    <source>
        <dbReference type="Proteomes" id="UP000797356"/>
    </source>
</evidence>
<gene>
    <name evidence="1" type="ORF">COCNU_05G000430</name>
    <name evidence="2" type="ORF">COCNU_05G000450</name>
</gene>
<reference evidence="1" key="1">
    <citation type="journal article" date="2017" name="Gigascience">
        <title>The genome draft of coconut (Cocos nucifera).</title>
        <authorList>
            <person name="Xiao Y."/>
            <person name="Xu P."/>
            <person name="Fan H."/>
            <person name="Baudouin L."/>
            <person name="Xia W."/>
            <person name="Bocs S."/>
            <person name="Xu J."/>
            <person name="Li Q."/>
            <person name="Guo A."/>
            <person name="Zhou L."/>
            <person name="Li J."/>
            <person name="Wu Y."/>
            <person name="Ma Z."/>
            <person name="Armero A."/>
            <person name="Issali A.E."/>
            <person name="Liu N."/>
            <person name="Peng M."/>
            <person name="Yang Y."/>
        </authorList>
    </citation>
    <scope>NUCLEOTIDE SEQUENCE</scope>
    <source>
        <tissue evidence="1">Spear leaf of Hainan Tall coconut</tissue>
    </source>
</reference>
<dbReference type="PANTHER" id="PTHR33526">
    <property type="entry name" value="OS07G0123800 PROTEIN"/>
    <property type="match status" value="1"/>
</dbReference>
<dbReference type="PANTHER" id="PTHR33526:SF4">
    <property type="entry name" value="OS07G0123800 PROTEIN"/>
    <property type="match status" value="1"/>
</dbReference>
<dbReference type="PIRSF" id="PIRSF031279">
    <property type="entry name" value="UCP031279"/>
    <property type="match status" value="1"/>
</dbReference>
<protein>
    <submittedName>
        <fullName evidence="1">Uncharacterized protein</fullName>
    </submittedName>
</protein>
<accession>A0A8K0I886</accession>
<dbReference type="InterPro" id="IPR016972">
    <property type="entry name" value="UCP031279"/>
</dbReference>
<evidence type="ECO:0000313" key="2">
    <source>
        <dbReference type="EMBL" id="KAG1341816.1"/>
    </source>
</evidence>
<name>A0A8K0I886_COCNU</name>